<dbReference type="GeneID" id="42438357"/>
<evidence type="ECO:0000256" key="14">
    <source>
        <dbReference type="ARBA" id="ARBA00023128"/>
    </source>
</evidence>
<keyword evidence="13 17" id="KW-0830">Ubiquinone</keyword>
<keyword evidence="10 17" id="KW-0249">Electron transport</keyword>
<evidence type="ECO:0000256" key="4">
    <source>
        <dbReference type="ARBA" id="ARBA00012944"/>
    </source>
</evidence>
<dbReference type="InterPro" id="IPR003918">
    <property type="entry name" value="NADH_UbQ_OxRdtase"/>
</dbReference>
<feature type="transmembrane region" description="Helical" evidence="17">
    <location>
        <begin position="57"/>
        <end position="76"/>
    </location>
</feature>
<dbReference type="GO" id="GO:0031966">
    <property type="term" value="C:mitochondrial membrane"/>
    <property type="evidence" value="ECO:0007669"/>
    <property type="project" value="UniProtKB-SubCell"/>
</dbReference>
<dbReference type="InterPro" id="IPR001750">
    <property type="entry name" value="ND/Mrp_TM"/>
</dbReference>
<feature type="transmembrane region" description="Helical" evidence="17">
    <location>
        <begin position="219"/>
        <end position="239"/>
    </location>
</feature>
<feature type="transmembrane region" description="Helical" evidence="17">
    <location>
        <begin position="7"/>
        <end position="27"/>
    </location>
</feature>
<evidence type="ECO:0000256" key="8">
    <source>
        <dbReference type="ARBA" id="ARBA00022692"/>
    </source>
</evidence>
<evidence type="ECO:0000256" key="7">
    <source>
        <dbReference type="ARBA" id="ARBA00022660"/>
    </source>
</evidence>
<evidence type="ECO:0000256" key="2">
    <source>
        <dbReference type="ARBA" id="ARBA00004225"/>
    </source>
</evidence>
<evidence type="ECO:0000256" key="9">
    <source>
        <dbReference type="ARBA" id="ARBA00022967"/>
    </source>
</evidence>
<keyword evidence="15 17" id="KW-0472">Membrane</keyword>
<dbReference type="RefSeq" id="YP_009710910.1">
    <property type="nucleotide sequence ID" value="NC_045209.1"/>
</dbReference>
<dbReference type="GO" id="GO:0042773">
    <property type="term" value="P:ATP synthesis coupled electron transport"/>
    <property type="evidence" value="ECO:0007669"/>
    <property type="project" value="InterPro"/>
</dbReference>
<feature type="transmembrane region" description="Helical" evidence="17">
    <location>
        <begin position="141"/>
        <end position="165"/>
    </location>
</feature>
<dbReference type="GO" id="GO:0048039">
    <property type="term" value="F:ubiquinone binding"/>
    <property type="evidence" value="ECO:0007669"/>
    <property type="project" value="TreeGrafter"/>
</dbReference>
<comment type="similarity">
    <text evidence="3 17">Belongs to the complex I subunit 4 family.</text>
</comment>
<protein>
    <recommendedName>
        <fullName evidence="5 17">NADH-ubiquinone oxidoreductase chain 4</fullName>
        <ecNumber evidence="4 17">7.1.1.2</ecNumber>
    </recommendedName>
</protein>
<dbReference type="PANTHER" id="PTHR43507:SF20">
    <property type="entry name" value="NADH-UBIQUINONE OXIDOREDUCTASE CHAIN 4"/>
    <property type="match status" value="1"/>
</dbReference>
<dbReference type="GO" id="GO:0003954">
    <property type="term" value="F:NADH dehydrogenase activity"/>
    <property type="evidence" value="ECO:0007669"/>
    <property type="project" value="TreeGrafter"/>
</dbReference>
<evidence type="ECO:0000256" key="16">
    <source>
        <dbReference type="ARBA" id="ARBA00049551"/>
    </source>
</evidence>
<evidence type="ECO:0000256" key="3">
    <source>
        <dbReference type="ARBA" id="ARBA00009025"/>
    </source>
</evidence>
<evidence type="ECO:0000256" key="13">
    <source>
        <dbReference type="ARBA" id="ARBA00023075"/>
    </source>
</evidence>
<dbReference type="PRINTS" id="PR01437">
    <property type="entry name" value="NUOXDRDTASE4"/>
</dbReference>
<feature type="transmembrane region" description="Helical" evidence="17">
    <location>
        <begin position="114"/>
        <end position="135"/>
    </location>
</feature>
<evidence type="ECO:0000256" key="17">
    <source>
        <dbReference type="RuleBase" id="RU003297"/>
    </source>
</evidence>
<evidence type="ECO:0000256" key="5">
    <source>
        <dbReference type="ARBA" id="ARBA00021006"/>
    </source>
</evidence>
<gene>
    <name evidence="19" type="primary">ND4</name>
</gene>
<comment type="subcellular location">
    <subcellularLocation>
        <location evidence="2 17">Mitochondrion membrane</location>
        <topology evidence="2 17">Multi-pass membrane protein</topology>
    </subcellularLocation>
</comment>
<evidence type="ECO:0000256" key="1">
    <source>
        <dbReference type="ARBA" id="ARBA00003257"/>
    </source>
</evidence>
<feature type="domain" description="NADH:quinone oxidoreductase/Mrp antiporter transmembrane" evidence="18">
    <location>
        <begin position="78"/>
        <end position="360"/>
    </location>
</feature>
<evidence type="ECO:0000259" key="18">
    <source>
        <dbReference type="Pfam" id="PF00361"/>
    </source>
</evidence>
<feature type="transmembrane region" description="Helical" evidence="17">
    <location>
        <begin position="82"/>
        <end position="102"/>
    </location>
</feature>
<feature type="transmembrane region" description="Helical" evidence="17">
    <location>
        <begin position="246"/>
        <end position="266"/>
    </location>
</feature>
<keyword evidence="12 17" id="KW-0520">NAD</keyword>
<dbReference type="EC" id="7.1.1.2" evidence="4 17"/>
<keyword evidence="8 17" id="KW-0812">Transmembrane</keyword>
<keyword evidence="14 17" id="KW-0496">Mitochondrion</keyword>
<dbReference type="AlphaFoldDB" id="A0A5Q0RZ33"/>
<feature type="transmembrane region" description="Helical" evidence="17">
    <location>
        <begin position="396"/>
        <end position="414"/>
    </location>
</feature>
<keyword evidence="7 17" id="KW-0679">Respiratory chain</keyword>
<accession>A0A5Q0RZ33</accession>
<organism evidence="19">
    <name type="scientific">Tinaminyssus melloi</name>
    <dbReference type="NCBI Taxonomy" id="105222"/>
    <lineage>
        <taxon>Eukaryota</taxon>
        <taxon>Metazoa</taxon>
        <taxon>Ecdysozoa</taxon>
        <taxon>Arthropoda</taxon>
        <taxon>Chelicerata</taxon>
        <taxon>Arachnida</taxon>
        <taxon>Acari</taxon>
        <taxon>Parasitiformes</taxon>
        <taxon>Mesostigmata</taxon>
        <taxon>Gamasina</taxon>
        <taxon>Dermanyssoidea</taxon>
        <taxon>Rhinonyssidae</taxon>
        <taxon>Tinaminyssus</taxon>
    </lineage>
</organism>
<dbReference type="GO" id="GO:0015990">
    <property type="term" value="P:electron transport coupled proton transport"/>
    <property type="evidence" value="ECO:0007669"/>
    <property type="project" value="TreeGrafter"/>
</dbReference>
<comment type="function">
    <text evidence="1">Core subunit of the mitochondrial membrane respiratory chain NADH dehydrogenase (Complex I) that is believed to belong to the minimal assembly required for catalysis. Complex I functions in the transfer of electrons from NADH to the respiratory chain. The immediate electron acceptor for the enzyme is believed to be ubiquinone.</text>
</comment>
<dbReference type="PANTHER" id="PTHR43507">
    <property type="entry name" value="NADH-UBIQUINONE OXIDOREDUCTASE CHAIN 4"/>
    <property type="match status" value="1"/>
</dbReference>
<dbReference type="CTD" id="4538"/>
<proteinExistence type="inferred from homology"/>
<reference evidence="19" key="1">
    <citation type="submission" date="2019-10" db="EMBL/GenBank/DDBJ databases">
        <title>The complete mitochondrial genomes and bacterial metagenome data from two species of bird nasal-mites (Rhinonyssidae: Mesostigmata).</title>
        <authorList>
            <person name="Osuna-Mascaro C."/>
            <person name="Dona J."/>
            <person name="Johnson K."/>
            <person name="Esteban R."/>
            <person name="de Rojas M."/>
        </authorList>
    </citation>
    <scope>NUCLEOTIDE SEQUENCE</scope>
    <source>
        <tissue evidence="19">Whole body</tissue>
    </source>
</reference>
<evidence type="ECO:0000313" key="19">
    <source>
        <dbReference type="EMBL" id="QGA47513.1"/>
    </source>
</evidence>
<keyword evidence="6 17" id="KW-0813">Transport</keyword>
<evidence type="ECO:0000256" key="12">
    <source>
        <dbReference type="ARBA" id="ARBA00023027"/>
    </source>
</evidence>
<evidence type="ECO:0000256" key="10">
    <source>
        <dbReference type="ARBA" id="ARBA00022982"/>
    </source>
</evidence>
<feature type="transmembrane region" description="Helical" evidence="17">
    <location>
        <begin position="33"/>
        <end position="50"/>
    </location>
</feature>
<evidence type="ECO:0000256" key="6">
    <source>
        <dbReference type="ARBA" id="ARBA00022448"/>
    </source>
</evidence>
<name>A0A5Q0RZ33_9ACAR</name>
<keyword evidence="9" id="KW-1278">Translocase</keyword>
<sequence length="415" mass="48052">MLSLFSLFMMMMLLFMSMNMFISGVIFMDSLSIIMVLMSIMMMILIILVIDKYMYMGYYMMVAMSVLLFMICLVFTSVNILMFYIFFEAVLVPMYFVILYWGNNVERYSSAMYMIMYTLVGSIPLLLFLCVKTHFMSLSFVLSTISFFSELTFLEMMALLLAFLVKIPMYMLHGWLPKAHVEAPVVGSMLLAGILLKLGGYGLFRILMMCDNVSVSNVMMMLSMVSMFGALYVGYCCVFMVDVKQLIAYSSVVHMSMIIIVLLMGYEWSITGSFMMMVAHGFCSSCLFFMANCMYERYYTRNILMLKGCMGLFSGLSFFWFIFNVMNMGAPPFLGFMSELVMMGCLVKYSYLYMILLFMYVLFSSAYTMYLYSYVQHGKVWFLQAVNLASLREYDVCFMHLLFVVVFLLKLSVFI</sequence>
<feature type="transmembrane region" description="Helical" evidence="17">
    <location>
        <begin position="185"/>
        <end position="207"/>
    </location>
</feature>
<dbReference type="GO" id="GO:0008137">
    <property type="term" value="F:NADH dehydrogenase (ubiquinone) activity"/>
    <property type="evidence" value="ECO:0007669"/>
    <property type="project" value="UniProtKB-UniRule"/>
</dbReference>
<feature type="transmembrane region" description="Helical" evidence="17">
    <location>
        <begin position="351"/>
        <end position="375"/>
    </location>
</feature>
<evidence type="ECO:0000256" key="11">
    <source>
        <dbReference type="ARBA" id="ARBA00022989"/>
    </source>
</evidence>
<dbReference type="Pfam" id="PF00361">
    <property type="entry name" value="Proton_antipo_M"/>
    <property type="match status" value="1"/>
</dbReference>
<evidence type="ECO:0000256" key="15">
    <source>
        <dbReference type="ARBA" id="ARBA00023136"/>
    </source>
</evidence>
<geneLocation type="mitochondrion" evidence="19"/>
<keyword evidence="11 17" id="KW-1133">Transmembrane helix</keyword>
<comment type="function">
    <text evidence="17">Core subunit of the mitochondrial membrane respiratory chain NADH dehydrogenase (Complex I) which catalyzes electron transfer from NADH through the respiratory chain, using ubiquinone as an electron acceptor. Essential for the catalytic activity and assembly of complex I.</text>
</comment>
<comment type="catalytic activity">
    <reaction evidence="16 17">
        <text>a ubiquinone + NADH + 5 H(+)(in) = a ubiquinol + NAD(+) + 4 H(+)(out)</text>
        <dbReference type="Rhea" id="RHEA:29091"/>
        <dbReference type="Rhea" id="RHEA-COMP:9565"/>
        <dbReference type="Rhea" id="RHEA-COMP:9566"/>
        <dbReference type="ChEBI" id="CHEBI:15378"/>
        <dbReference type="ChEBI" id="CHEBI:16389"/>
        <dbReference type="ChEBI" id="CHEBI:17976"/>
        <dbReference type="ChEBI" id="CHEBI:57540"/>
        <dbReference type="ChEBI" id="CHEBI:57945"/>
        <dbReference type="EC" id="7.1.1.2"/>
    </reaction>
</comment>
<dbReference type="EMBL" id="MN557820">
    <property type="protein sequence ID" value="QGA47513.1"/>
    <property type="molecule type" value="Genomic_DNA"/>
</dbReference>
<feature type="transmembrane region" description="Helical" evidence="17">
    <location>
        <begin position="272"/>
        <end position="291"/>
    </location>
</feature>